<evidence type="ECO:0000313" key="2">
    <source>
        <dbReference type="Proteomes" id="UP001187192"/>
    </source>
</evidence>
<gene>
    <name evidence="1" type="ORF">TIFTF001_032566</name>
</gene>
<comment type="caution">
    <text evidence="1">The sequence shown here is derived from an EMBL/GenBank/DDBJ whole genome shotgun (WGS) entry which is preliminary data.</text>
</comment>
<evidence type="ECO:0000313" key="1">
    <source>
        <dbReference type="EMBL" id="GMN63479.1"/>
    </source>
</evidence>
<organism evidence="1 2">
    <name type="scientific">Ficus carica</name>
    <name type="common">Common fig</name>
    <dbReference type="NCBI Taxonomy" id="3494"/>
    <lineage>
        <taxon>Eukaryota</taxon>
        <taxon>Viridiplantae</taxon>
        <taxon>Streptophyta</taxon>
        <taxon>Embryophyta</taxon>
        <taxon>Tracheophyta</taxon>
        <taxon>Spermatophyta</taxon>
        <taxon>Magnoliopsida</taxon>
        <taxon>eudicotyledons</taxon>
        <taxon>Gunneridae</taxon>
        <taxon>Pentapetalae</taxon>
        <taxon>rosids</taxon>
        <taxon>fabids</taxon>
        <taxon>Rosales</taxon>
        <taxon>Moraceae</taxon>
        <taxon>Ficeae</taxon>
        <taxon>Ficus</taxon>
    </lineage>
</organism>
<protein>
    <submittedName>
        <fullName evidence="1">Uncharacterized protein</fullName>
    </submittedName>
</protein>
<dbReference type="AlphaFoldDB" id="A0AA88E3N7"/>
<dbReference type="EMBL" id="BTGU01000150">
    <property type="protein sequence ID" value="GMN63479.1"/>
    <property type="molecule type" value="Genomic_DNA"/>
</dbReference>
<name>A0AA88E3N7_FICCA</name>
<accession>A0AA88E3N7</accession>
<reference evidence="1" key="1">
    <citation type="submission" date="2023-07" db="EMBL/GenBank/DDBJ databases">
        <title>draft genome sequence of fig (Ficus carica).</title>
        <authorList>
            <person name="Takahashi T."/>
            <person name="Nishimura K."/>
        </authorList>
    </citation>
    <scope>NUCLEOTIDE SEQUENCE</scope>
</reference>
<proteinExistence type="predicted"/>
<keyword evidence="2" id="KW-1185">Reference proteome</keyword>
<dbReference type="Proteomes" id="UP001187192">
    <property type="component" value="Unassembled WGS sequence"/>
</dbReference>
<sequence>MKVSLEQFLTCMMILSKQSRCPFKGLFSPCLILNKYKVFFFWVFALRNAVGMASDNCLNEHCPRYQSSVPLSSGAVQDQVAAGGGPVCSSRPS</sequence>